<dbReference type="Proteomes" id="UP000594892">
    <property type="component" value="Chromosome 2"/>
</dbReference>
<feature type="transmembrane region" description="Helical" evidence="1">
    <location>
        <begin position="188"/>
        <end position="210"/>
    </location>
</feature>
<feature type="transmembrane region" description="Helical" evidence="1">
    <location>
        <begin position="164"/>
        <end position="182"/>
    </location>
</feature>
<evidence type="ECO:0000313" key="2">
    <source>
        <dbReference type="EMBL" id="QPQ92426.1"/>
    </source>
</evidence>
<dbReference type="InterPro" id="IPR031617">
    <property type="entry name" value="PelG"/>
</dbReference>
<feature type="transmembrane region" description="Helical" evidence="1">
    <location>
        <begin position="396"/>
        <end position="415"/>
    </location>
</feature>
<evidence type="ECO:0000313" key="4">
    <source>
        <dbReference type="Proteomes" id="UP000594892"/>
    </source>
</evidence>
<sequence length="465" mass="51217">MAGIGFELRKILRKDTLFGAARAYAYAGLISSGPLILSIFGILLIGVMSLAVVVPKFAIVQFQVSVTYLIALSLILTGPLQLAFTRFISDRLFEKRDDLVLSNYNGVVLVTTLAAGLSASLAMAAGFRGEPLAYRVLMVAGFVVMSNIWISVIFLSSVKQYRQILYTFVAGYGCTVAFALSLNRYGLAGLLGGFVAGHVVLLGGLSGLIYRGYRSGRLISFEAFDRRFAYPSLALVGLLFNLGVWIDKFMFWYSPDTGSPVIGPLRASVIYDMPVFIAYVCVMPGMAAFLVRIETDFVEYYDAFYDAVRKGSTLRHINDMRDMMVSSVRSGLYEIVKIQAVLLLLIVAFGSHLLRALHVSTLYMPLLTVDAIAASLQVVLLGLLNVFFYLDARRTVLRLCAAFVLLNGVLTWCTLQMSPNAYGYGFAVSLLILVVIAVLVLDRKFSRLEYDTYMLHSLTVSQKSE</sequence>
<feature type="transmembrane region" description="Helical" evidence="1">
    <location>
        <begin position="273"/>
        <end position="291"/>
    </location>
</feature>
<reference evidence="2 4" key="1">
    <citation type="submission" date="2020-12" db="EMBL/GenBank/DDBJ databases">
        <title>FDA dAtabase for Regulatory Grade micrObial Sequences (FDA-ARGOS): Supporting development and validation of Infectious Disease Dx tests.</title>
        <authorList>
            <person name="Minogue T."/>
            <person name="Wolcott M."/>
            <person name="Wasieloski L."/>
            <person name="Aguilar W."/>
            <person name="Moore D."/>
            <person name="Jaissle J."/>
            <person name="Tallon L."/>
            <person name="Sadzewicz L."/>
            <person name="Zhao X."/>
            <person name="Boylan J."/>
            <person name="Ott S."/>
            <person name="Bowen H."/>
            <person name="Vavikolanu K."/>
            <person name="Mehta A."/>
            <person name="Aluvathingal J."/>
            <person name="Nadendla S."/>
            <person name="Yan Y."/>
            <person name="Sichtig H."/>
        </authorList>
    </citation>
    <scope>NUCLEOTIDE SEQUENCE [LARGE SCALE GENOMIC DNA]</scope>
    <source>
        <strain evidence="2 4">FDAARGOS_949</strain>
    </source>
</reference>
<organism evidence="2 4">
    <name type="scientific">Burkholderia glumae</name>
    <name type="common">Pseudomonas glumae</name>
    <dbReference type="NCBI Taxonomy" id="337"/>
    <lineage>
        <taxon>Bacteria</taxon>
        <taxon>Pseudomonadati</taxon>
        <taxon>Pseudomonadota</taxon>
        <taxon>Betaproteobacteria</taxon>
        <taxon>Burkholderiales</taxon>
        <taxon>Burkholderiaceae</taxon>
        <taxon>Burkholderia</taxon>
    </lineage>
</organism>
<feature type="transmembrane region" description="Helical" evidence="1">
    <location>
        <begin position="23"/>
        <end position="54"/>
    </location>
</feature>
<feature type="transmembrane region" description="Helical" evidence="1">
    <location>
        <begin position="362"/>
        <end position="384"/>
    </location>
</feature>
<dbReference type="EMBL" id="CP065601">
    <property type="protein sequence ID" value="QPQ92426.1"/>
    <property type="molecule type" value="Genomic_DNA"/>
</dbReference>
<feature type="transmembrane region" description="Helical" evidence="1">
    <location>
        <begin position="230"/>
        <end position="253"/>
    </location>
</feature>
<evidence type="ECO:0000313" key="5">
    <source>
        <dbReference type="Proteomes" id="UP001056386"/>
    </source>
</evidence>
<keyword evidence="1" id="KW-0812">Transmembrane</keyword>
<evidence type="ECO:0000313" key="3">
    <source>
        <dbReference type="EMBL" id="USS45674.1"/>
    </source>
</evidence>
<protein>
    <submittedName>
        <fullName evidence="2">Exopolysaccharide Pel transporter PelG</fullName>
    </submittedName>
</protein>
<dbReference type="EMBL" id="CP099587">
    <property type="protein sequence ID" value="USS45674.1"/>
    <property type="molecule type" value="Genomic_DNA"/>
</dbReference>
<feature type="transmembrane region" description="Helical" evidence="1">
    <location>
        <begin position="106"/>
        <end position="127"/>
    </location>
</feature>
<name>A0AAQ0BU05_BURGL</name>
<dbReference type="RefSeq" id="WP_015876926.1">
    <property type="nucleotide sequence ID" value="NZ_CP021074.1"/>
</dbReference>
<gene>
    <name evidence="2" type="primary">pelG</name>
    <name evidence="2" type="ORF">I6H06_25495</name>
    <name evidence="3" type="ORF">NFI99_29370</name>
</gene>
<feature type="transmembrane region" description="Helical" evidence="1">
    <location>
        <begin position="133"/>
        <end position="155"/>
    </location>
</feature>
<dbReference type="Pfam" id="PF16933">
    <property type="entry name" value="PelG"/>
    <property type="match status" value="1"/>
</dbReference>
<keyword evidence="1" id="KW-1133">Transmembrane helix</keyword>
<proteinExistence type="predicted"/>
<accession>A0AAQ0BU05</accession>
<feature type="transmembrane region" description="Helical" evidence="1">
    <location>
        <begin position="421"/>
        <end position="441"/>
    </location>
</feature>
<feature type="transmembrane region" description="Helical" evidence="1">
    <location>
        <begin position="66"/>
        <end position="85"/>
    </location>
</feature>
<feature type="transmembrane region" description="Helical" evidence="1">
    <location>
        <begin position="331"/>
        <end position="350"/>
    </location>
</feature>
<evidence type="ECO:0000256" key="1">
    <source>
        <dbReference type="SAM" id="Phobius"/>
    </source>
</evidence>
<dbReference type="AlphaFoldDB" id="A0AAQ0BU05"/>
<reference evidence="3" key="2">
    <citation type="submission" date="2022-06" db="EMBL/GenBank/DDBJ databases">
        <title>Draft genome sequence of Burkholderia glumae strain GR20004 isolated from rice panicle showing bacterial panicle blight.</title>
        <authorList>
            <person name="Choi S.Y."/>
            <person name="Lee Y.H."/>
        </authorList>
    </citation>
    <scope>NUCLEOTIDE SEQUENCE</scope>
    <source>
        <strain evidence="3">GR20004</strain>
    </source>
</reference>
<keyword evidence="1" id="KW-0472">Membrane</keyword>
<dbReference type="Proteomes" id="UP001056386">
    <property type="component" value="Chromosome 1"/>
</dbReference>
<keyword evidence="5" id="KW-1185">Reference proteome</keyword>
<dbReference type="GeneID" id="45695987"/>